<proteinExistence type="predicted"/>
<reference evidence="2" key="1">
    <citation type="journal article" date="2020" name="Stud. Mycol.">
        <title>101 Dothideomycetes genomes: a test case for predicting lifestyles and emergence of pathogens.</title>
        <authorList>
            <person name="Haridas S."/>
            <person name="Albert R."/>
            <person name="Binder M."/>
            <person name="Bloem J."/>
            <person name="Labutti K."/>
            <person name="Salamov A."/>
            <person name="Andreopoulos B."/>
            <person name="Baker S."/>
            <person name="Barry K."/>
            <person name="Bills G."/>
            <person name="Bluhm B."/>
            <person name="Cannon C."/>
            <person name="Castanera R."/>
            <person name="Culley D."/>
            <person name="Daum C."/>
            <person name="Ezra D."/>
            <person name="Gonzalez J."/>
            <person name="Henrissat B."/>
            <person name="Kuo A."/>
            <person name="Liang C."/>
            <person name="Lipzen A."/>
            <person name="Lutzoni F."/>
            <person name="Magnuson J."/>
            <person name="Mondo S."/>
            <person name="Nolan M."/>
            <person name="Ohm R."/>
            <person name="Pangilinan J."/>
            <person name="Park H.-J."/>
            <person name="Ramirez L."/>
            <person name="Alfaro M."/>
            <person name="Sun H."/>
            <person name="Tritt A."/>
            <person name="Yoshinaga Y."/>
            <person name="Zwiers L.-H."/>
            <person name="Turgeon B."/>
            <person name="Goodwin S."/>
            <person name="Spatafora J."/>
            <person name="Crous P."/>
            <person name="Grigoriev I."/>
        </authorList>
    </citation>
    <scope>NUCLEOTIDE SEQUENCE</scope>
    <source>
        <strain evidence="2">CBS 115976</strain>
    </source>
</reference>
<gene>
    <name evidence="2" type="ORF">BT63DRAFT_417917</name>
</gene>
<dbReference type="EMBL" id="MU004242">
    <property type="protein sequence ID" value="KAF2664558.1"/>
    <property type="molecule type" value="Genomic_DNA"/>
</dbReference>
<organism evidence="2 3">
    <name type="scientific">Microthyrium microscopicum</name>
    <dbReference type="NCBI Taxonomy" id="703497"/>
    <lineage>
        <taxon>Eukaryota</taxon>
        <taxon>Fungi</taxon>
        <taxon>Dikarya</taxon>
        <taxon>Ascomycota</taxon>
        <taxon>Pezizomycotina</taxon>
        <taxon>Dothideomycetes</taxon>
        <taxon>Dothideomycetes incertae sedis</taxon>
        <taxon>Microthyriales</taxon>
        <taxon>Microthyriaceae</taxon>
        <taxon>Microthyrium</taxon>
    </lineage>
</organism>
<accession>A0A6A6U0B4</accession>
<dbReference type="InterPro" id="IPR056632">
    <property type="entry name" value="DUF7730"/>
</dbReference>
<protein>
    <recommendedName>
        <fullName evidence="1">DUF7730 domain-containing protein</fullName>
    </recommendedName>
</protein>
<feature type="domain" description="DUF7730" evidence="1">
    <location>
        <begin position="10"/>
        <end position="118"/>
    </location>
</feature>
<dbReference type="PANTHER" id="PTHR42085:SF2">
    <property type="entry name" value="F-BOX DOMAIN-CONTAINING PROTEIN"/>
    <property type="match status" value="1"/>
</dbReference>
<dbReference type="Pfam" id="PF24864">
    <property type="entry name" value="DUF7730"/>
    <property type="match status" value="1"/>
</dbReference>
<dbReference type="Proteomes" id="UP000799302">
    <property type="component" value="Unassembled WGS sequence"/>
</dbReference>
<dbReference type="InterPro" id="IPR038883">
    <property type="entry name" value="AN11006-like"/>
</dbReference>
<dbReference type="PANTHER" id="PTHR42085">
    <property type="entry name" value="F-BOX DOMAIN-CONTAINING PROTEIN"/>
    <property type="match status" value="1"/>
</dbReference>
<evidence type="ECO:0000313" key="2">
    <source>
        <dbReference type="EMBL" id="KAF2664558.1"/>
    </source>
</evidence>
<name>A0A6A6U0B4_9PEZI</name>
<evidence type="ECO:0000313" key="3">
    <source>
        <dbReference type="Proteomes" id="UP000799302"/>
    </source>
</evidence>
<keyword evidence="3" id="KW-1185">Reference proteome</keyword>
<dbReference type="OrthoDB" id="5420711at2759"/>
<dbReference type="AlphaFoldDB" id="A0A6A6U0B4"/>
<evidence type="ECO:0000259" key="1">
    <source>
        <dbReference type="Pfam" id="PF24864"/>
    </source>
</evidence>
<sequence>MADVRAKPTLQTLPAEIRLMIFEYLLVAPPNLRIDCLRTAIVPKAGQGSRSREQVYCHKRGGCKMAYNNSFEDYHFRNGLSRQPPALKEVLHPQILRACRQFYHEAHEVLYKKNAFEVRGPDFSSINVFDLMDIAPCQSFWRIINNCFPAVKSIIGIIEWGDLDYLDHKLTCGTFSEVEEDYFSWMQSFQWNYKSRKSLRNFEVRIREDQYDHYGFIDNNDASSFFDVSQPVETSRGRCIPNSFALHRRQAKILLDMFKQLQAFQGDQNCWEWNFTTLVPCNIEWEPVSQVRMVYSQNPRKEVLCEVVGDVVAPPLGKISRFESLQ</sequence>